<evidence type="ECO:0000256" key="2">
    <source>
        <dbReference type="ARBA" id="ARBA00009695"/>
    </source>
</evidence>
<dbReference type="PANTHER" id="PTHR33602:SF1">
    <property type="entry name" value="REGULATORY PROTEIN RECX FAMILY PROTEIN"/>
    <property type="match status" value="1"/>
</dbReference>
<keyword evidence="4" id="KW-0963">Cytoplasm</keyword>
<organism evidence="8 9">
    <name type="scientific">Pelomonas nitida</name>
    <dbReference type="NCBI Taxonomy" id="3299027"/>
    <lineage>
        <taxon>Bacteria</taxon>
        <taxon>Pseudomonadati</taxon>
        <taxon>Pseudomonadota</taxon>
        <taxon>Betaproteobacteria</taxon>
        <taxon>Burkholderiales</taxon>
        <taxon>Sphaerotilaceae</taxon>
        <taxon>Roseateles</taxon>
    </lineage>
</organism>
<dbReference type="Pfam" id="PF02631">
    <property type="entry name" value="RecX_HTH2"/>
    <property type="match status" value="1"/>
</dbReference>
<evidence type="ECO:0000256" key="1">
    <source>
        <dbReference type="ARBA" id="ARBA00004496"/>
    </source>
</evidence>
<evidence type="ECO:0000259" key="7">
    <source>
        <dbReference type="Pfam" id="PF21981"/>
    </source>
</evidence>
<sequence length="189" mass="21010">MHRMARQALSLKARAIGLLAQREHSRAELRRKLLRIEAQQRAQRPLNGTAARHDDGEPSRTRIAPPADDDIEADAAGGPDAAAAVDALLDSLAASGYLDEARFVESRLHIRASRFGAQRIQQELAQHGLKLDAEQQATLRATELERAREVRLKRFGTEPPADAEARARQMRFLLARGFSAEVVRRLLRG</sequence>
<dbReference type="RefSeq" id="WP_394488207.1">
    <property type="nucleotide sequence ID" value="NZ_JBIGIA010000007.1"/>
</dbReference>
<feature type="domain" description="RecX third three-helical" evidence="7">
    <location>
        <begin position="143"/>
        <end position="187"/>
    </location>
</feature>
<accession>A0ABW7G5Z6</accession>
<evidence type="ECO:0000313" key="8">
    <source>
        <dbReference type="EMBL" id="MFG6457358.1"/>
    </source>
</evidence>
<proteinExistence type="inferred from homology"/>
<dbReference type="InterPro" id="IPR003783">
    <property type="entry name" value="Regulatory_RecX"/>
</dbReference>
<keyword evidence="9" id="KW-1185">Reference proteome</keyword>
<dbReference type="PANTHER" id="PTHR33602">
    <property type="entry name" value="REGULATORY PROTEIN RECX FAMILY PROTEIN"/>
    <property type="match status" value="1"/>
</dbReference>
<name>A0ABW7G5Z6_9BURK</name>
<comment type="similarity">
    <text evidence="2">Belongs to the RecX family.</text>
</comment>
<feature type="region of interest" description="Disordered" evidence="5">
    <location>
        <begin position="40"/>
        <end position="76"/>
    </location>
</feature>
<dbReference type="InterPro" id="IPR053924">
    <property type="entry name" value="RecX_HTH_2nd"/>
</dbReference>
<evidence type="ECO:0000256" key="3">
    <source>
        <dbReference type="ARBA" id="ARBA00018111"/>
    </source>
</evidence>
<dbReference type="Gene3D" id="1.10.10.10">
    <property type="entry name" value="Winged helix-like DNA-binding domain superfamily/Winged helix DNA-binding domain"/>
    <property type="match status" value="3"/>
</dbReference>
<protein>
    <recommendedName>
        <fullName evidence="3">Regulatory protein RecX</fullName>
    </recommendedName>
</protein>
<feature type="compositionally biased region" description="Basic and acidic residues" evidence="5">
    <location>
        <begin position="51"/>
        <end position="60"/>
    </location>
</feature>
<comment type="subcellular location">
    <subcellularLocation>
        <location evidence="1">Cytoplasm</location>
    </subcellularLocation>
</comment>
<dbReference type="InterPro" id="IPR053925">
    <property type="entry name" value="RecX_HTH_3rd"/>
</dbReference>
<evidence type="ECO:0000313" key="9">
    <source>
        <dbReference type="Proteomes" id="UP001606305"/>
    </source>
</evidence>
<evidence type="ECO:0000256" key="5">
    <source>
        <dbReference type="SAM" id="MobiDB-lite"/>
    </source>
</evidence>
<dbReference type="InterPro" id="IPR036388">
    <property type="entry name" value="WH-like_DNA-bd_sf"/>
</dbReference>
<comment type="caution">
    <text evidence="8">The sequence shown here is derived from an EMBL/GenBank/DDBJ whole genome shotgun (WGS) entry which is preliminary data.</text>
</comment>
<dbReference type="EMBL" id="JBIGIA010000007">
    <property type="protein sequence ID" value="MFG6457358.1"/>
    <property type="molecule type" value="Genomic_DNA"/>
</dbReference>
<dbReference type="Proteomes" id="UP001606305">
    <property type="component" value="Unassembled WGS sequence"/>
</dbReference>
<gene>
    <name evidence="8" type="ORF">ACG00X_10990</name>
</gene>
<feature type="domain" description="RecX second three-helical" evidence="6">
    <location>
        <begin position="99"/>
        <end position="129"/>
    </location>
</feature>
<evidence type="ECO:0000259" key="6">
    <source>
        <dbReference type="Pfam" id="PF02631"/>
    </source>
</evidence>
<reference evidence="8 9" key="1">
    <citation type="submission" date="2024-09" db="EMBL/GenBank/DDBJ databases">
        <title>Novel species of the genus Pelomonas and Roseateles isolated from streams.</title>
        <authorList>
            <person name="Lu H."/>
        </authorList>
    </citation>
    <scope>NUCLEOTIDE SEQUENCE [LARGE SCALE GENOMIC DNA]</scope>
    <source>
        <strain evidence="8 9">BYS96W</strain>
    </source>
</reference>
<evidence type="ECO:0000256" key="4">
    <source>
        <dbReference type="ARBA" id="ARBA00022490"/>
    </source>
</evidence>
<dbReference type="Pfam" id="PF21981">
    <property type="entry name" value="RecX_HTH3"/>
    <property type="match status" value="1"/>
</dbReference>